<feature type="compositionally biased region" description="Polar residues" evidence="1">
    <location>
        <begin position="300"/>
        <end position="319"/>
    </location>
</feature>
<sequence length="941" mass="100529">MVGAGPGSGDGDGVGIGSSPLHPFGFKRGASSSWSGWSALRVPPFGSHHTHPRTPTHTHTHQHAAHAADTIAPRDSDTVQRFIASPTTTSLPTSQPGQHARTALPQPAKRSTTTPRGEACTTMPSPAALSPNSQASSTMGAPPPIQSNTSNSRPPLTKRHSSASSSGVPRHHLTSPSSAGEHQQHPLRHPVGGRHAGGHQRHHHAKIVLPRNHSSARNLAKMGRAHTSHGVSQPQQPQMEDGRRPHMRQRSHHEGDTEIRLPGSLDESRERRERPAIRRNMTVTELPRTKSATKLKKNFSHGQLTRLQSGRNLTTLNSMSNKPPPSPGLKGKSKRPKSSDHVPQEKDLHQQEVELYQQQLAQKQRAQSQQPAKKVGFAVGSAGDTSDDEGPEMEGSELQEDEWTDQSNSASPYSTRQNTANNSRRPSTAQEKAPDKSGMLHPFAPMTNRPATETRQSPQADAQMQSQRPEGKAEQVEVESAQAGLKHGRPMQDFGTVEKPAAEMRSTPSESKTVETVPSESAMPPSDRSQPPPDTETQEKPPQIHSPAPSVKERPNPAAKRLNSNSLPAPALVSNVSALDSMHSSVRGSPASSIRGLDGSQDDGGGEGELVSRFIPSTSHPDHSTASGANTGAANNTPKQYSFHTPTERGENPLDKARMAVSNNGQFSVGSHPGPVSPGSTISGSSGAATPSLGRSRIELRMLHDKALADREAAAERQPLVPHHIYDRRNETLKSYLSLSSLGADGRGGLIPTAGLSMGPEVFQGRFKAVNTELRVVQKFRDPIAEAVGRLKACQGTKLSAKQQTSPQKRVEGLKASKSAVSLPTRQNTRRDGNKFSTSASPPTAAAAGAVQPPAGPKRAETDTRTFANGGKAQIPSAKSAVQIQGAANDPRRHPRRGVSFAGTPPETREAERDRVASREGEVTGRAPEAIARSMWDSLLA</sequence>
<organism evidence="2 3">
    <name type="scientific">Hortaea werneckii</name>
    <name type="common">Black yeast</name>
    <name type="synonym">Cladosporium werneckii</name>
    <dbReference type="NCBI Taxonomy" id="91943"/>
    <lineage>
        <taxon>Eukaryota</taxon>
        <taxon>Fungi</taxon>
        <taxon>Dikarya</taxon>
        <taxon>Ascomycota</taxon>
        <taxon>Pezizomycotina</taxon>
        <taxon>Dothideomycetes</taxon>
        <taxon>Dothideomycetidae</taxon>
        <taxon>Mycosphaerellales</taxon>
        <taxon>Teratosphaeriaceae</taxon>
        <taxon>Hortaea</taxon>
    </lineage>
</organism>
<evidence type="ECO:0000313" key="3">
    <source>
        <dbReference type="Proteomes" id="UP000269276"/>
    </source>
</evidence>
<feature type="compositionally biased region" description="Low complexity" evidence="1">
    <location>
        <begin position="87"/>
        <end position="96"/>
    </location>
</feature>
<accession>A0A3M7E865</accession>
<feature type="compositionally biased region" description="Polar residues" evidence="1">
    <location>
        <begin position="506"/>
        <end position="519"/>
    </location>
</feature>
<feature type="compositionally biased region" description="Gly residues" evidence="1">
    <location>
        <begin position="1"/>
        <end position="16"/>
    </location>
</feature>
<feature type="compositionally biased region" description="Polar residues" evidence="1">
    <location>
        <begin position="405"/>
        <end position="430"/>
    </location>
</feature>
<feature type="region of interest" description="Disordered" evidence="1">
    <location>
        <begin position="1"/>
        <end position="75"/>
    </location>
</feature>
<feature type="compositionally biased region" description="Basic and acidic residues" evidence="1">
    <location>
        <begin position="266"/>
        <end position="276"/>
    </location>
</feature>
<protein>
    <submittedName>
        <fullName evidence="2">Uncharacterized protein</fullName>
    </submittedName>
</protein>
<gene>
    <name evidence="2" type="ORF">D0863_04236</name>
</gene>
<feature type="compositionally biased region" description="Polar residues" evidence="1">
    <location>
        <begin position="449"/>
        <end position="468"/>
    </location>
</feature>
<dbReference type="EMBL" id="QWIP01000109">
    <property type="protein sequence ID" value="RMY72859.1"/>
    <property type="molecule type" value="Genomic_DNA"/>
</dbReference>
<feature type="compositionally biased region" description="Low complexity" evidence="1">
    <location>
        <begin position="838"/>
        <end position="853"/>
    </location>
</feature>
<feature type="compositionally biased region" description="Basic and acidic residues" evidence="1">
    <location>
        <begin position="337"/>
        <end position="352"/>
    </location>
</feature>
<dbReference type="Proteomes" id="UP000269276">
    <property type="component" value="Unassembled WGS sequence"/>
</dbReference>
<feature type="region of interest" description="Disordered" evidence="1">
    <location>
        <begin position="87"/>
        <end position="203"/>
    </location>
</feature>
<feature type="compositionally biased region" description="Low complexity" evidence="1">
    <location>
        <begin position="357"/>
        <end position="374"/>
    </location>
</feature>
<name>A0A3M7E865_HORWE</name>
<feature type="region of interest" description="Disordered" evidence="1">
    <location>
        <begin position="221"/>
        <end position="279"/>
    </location>
</feature>
<feature type="compositionally biased region" description="Polar residues" evidence="1">
    <location>
        <begin position="799"/>
        <end position="808"/>
    </location>
</feature>
<feature type="compositionally biased region" description="Basic and acidic residues" evidence="1">
    <location>
        <begin position="646"/>
        <end position="658"/>
    </location>
</feature>
<feature type="compositionally biased region" description="Basic and acidic residues" evidence="1">
    <location>
        <begin position="907"/>
        <end position="923"/>
    </location>
</feature>
<feature type="region of interest" description="Disordered" evidence="1">
    <location>
        <begin position="291"/>
        <end position="692"/>
    </location>
</feature>
<dbReference type="AlphaFoldDB" id="A0A3M7E865"/>
<feature type="compositionally biased region" description="Basic residues" evidence="1">
    <location>
        <begin position="48"/>
        <end position="64"/>
    </location>
</feature>
<feature type="compositionally biased region" description="Low complexity" evidence="1">
    <location>
        <begin position="29"/>
        <end position="39"/>
    </location>
</feature>
<evidence type="ECO:0000313" key="2">
    <source>
        <dbReference type="EMBL" id="RMY72859.1"/>
    </source>
</evidence>
<dbReference type="OrthoDB" id="5430106at2759"/>
<proteinExistence type="predicted"/>
<reference evidence="2 3" key="1">
    <citation type="journal article" date="2018" name="BMC Genomics">
        <title>Genomic evidence for intraspecific hybridization in a clonal and extremely halotolerant yeast.</title>
        <authorList>
            <person name="Gostincar C."/>
            <person name="Stajich J.E."/>
            <person name="Zupancic J."/>
            <person name="Zalar P."/>
            <person name="Gunde-Cimerman N."/>
        </authorList>
    </citation>
    <scope>NUCLEOTIDE SEQUENCE [LARGE SCALE GENOMIC DNA]</scope>
    <source>
        <strain evidence="2 3">EXF-2682</strain>
    </source>
</reference>
<feature type="compositionally biased region" description="Low complexity" evidence="1">
    <location>
        <begin position="673"/>
        <end position="692"/>
    </location>
</feature>
<feature type="compositionally biased region" description="Basic residues" evidence="1">
    <location>
        <begin position="185"/>
        <end position="203"/>
    </location>
</feature>
<feature type="compositionally biased region" description="Polar residues" evidence="1">
    <location>
        <begin position="229"/>
        <end position="238"/>
    </location>
</feature>
<feature type="region of interest" description="Disordered" evidence="1">
    <location>
        <begin position="799"/>
        <end position="941"/>
    </location>
</feature>
<feature type="compositionally biased region" description="Acidic residues" evidence="1">
    <location>
        <begin position="385"/>
        <end position="404"/>
    </location>
</feature>
<feature type="compositionally biased region" description="Low complexity" evidence="1">
    <location>
        <begin position="624"/>
        <end position="637"/>
    </location>
</feature>
<feature type="compositionally biased region" description="Polar residues" evidence="1">
    <location>
        <begin position="130"/>
        <end position="139"/>
    </location>
</feature>
<evidence type="ECO:0000256" key="1">
    <source>
        <dbReference type="SAM" id="MobiDB-lite"/>
    </source>
</evidence>
<feature type="compositionally biased region" description="Polar residues" evidence="1">
    <location>
        <begin position="574"/>
        <end position="592"/>
    </location>
</feature>
<comment type="caution">
    <text evidence="2">The sequence shown here is derived from an EMBL/GenBank/DDBJ whole genome shotgun (WGS) entry which is preliminary data.</text>
</comment>